<feature type="domain" description="ACT" evidence="1">
    <location>
        <begin position="5"/>
        <end position="81"/>
    </location>
</feature>
<dbReference type="EMBL" id="CP010802">
    <property type="protein sequence ID" value="ALC16664.1"/>
    <property type="molecule type" value="Genomic_DNA"/>
</dbReference>
<dbReference type="OrthoDB" id="9790662at2"/>
<keyword evidence="3" id="KW-1185">Reference proteome</keyword>
<reference evidence="2 3" key="1">
    <citation type="submission" date="2015-07" db="EMBL/GenBank/DDBJ databases">
        <title>Isolation and Genomic Characterization of a Novel Halophilic Metal-Reducing Deltaproteobacterium from the Deep Subsurface.</title>
        <authorList>
            <person name="Badalamenti J.P."/>
            <person name="Summers Z.M."/>
            <person name="Gralnick J.A."/>
            <person name="Bond D.R."/>
        </authorList>
    </citation>
    <scope>NUCLEOTIDE SEQUENCE [LARGE SCALE GENOMIC DNA]</scope>
    <source>
        <strain evidence="2 3">WTL</strain>
    </source>
</reference>
<dbReference type="PANTHER" id="PTHR40099:SF1">
    <property type="entry name" value="ACETOLACTATE SYNTHASE, SMALL SUBUNIT"/>
    <property type="match status" value="1"/>
</dbReference>
<dbReference type="Gene3D" id="3.30.2130.10">
    <property type="entry name" value="VC0802-like"/>
    <property type="match status" value="1"/>
</dbReference>
<dbReference type="KEGG" id="des:DSOUD_1893"/>
<dbReference type="PATRIC" id="fig|1603606.3.peg.2053"/>
<proteinExistence type="predicted"/>
<dbReference type="Pfam" id="PF19571">
    <property type="entry name" value="ACT_8"/>
    <property type="match status" value="1"/>
</dbReference>
<dbReference type="InterPro" id="IPR045865">
    <property type="entry name" value="ACT-like_dom_sf"/>
</dbReference>
<dbReference type="Proteomes" id="UP000057158">
    <property type="component" value="Chromosome"/>
</dbReference>
<dbReference type="InterPro" id="IPR045739">
    <property type="entry name" value="ACT_dom_pair"/>
</dbReference>
<dbReference type="CDD" id="cd04908">
    <property type="entry name" value="ACT_Bt0572_1"/>
    <property type="match status" value="1"/>
</dbReference>
<dbReference type="RefSeq" id="WP_053550742.1">
    <property type="nucleotide sequence ID" value="NZ_CP010802.1"/>
</dbReference>
<protein>
    <submittedName>
        <fullName evidence="2">ACT domain protein</fullName>
    </submittedName>
</protein>
<sequence>MKVEQISIFIENKSGRLADVTHALGSAGINIRALSLADTSDFGILRLIVDKTDEAKTALKDQGFTVNKTEVVAVEVPDRPMGLYGILQVLDRGKVNVEYMYAFVERCGENAVIIFRFDNPEEAIKVLTANGINVLQGERVYSM</sequence>
<evidence type="ECO:0000313" key="3">
    <source>
        <dbReference type="Proteomes" id="UP000057158"/>
    </source>
</evidence>
<name>A0A0M4D2S8_9BACT</name>
<accession>A0A0M4D2S8</accession>
<dbReference type="AlphaFoldDB" id="A0A0M4D2S8"/>
<dbReference type="PROSITE" id="PS51671">
    <property type="entry name" value="ACT"/>
    <property type="match status" value="1"/>
</dbReference>
<dbReference type="InterPro" id="IPR002912">
    <property type="entry name" value="ACT_dom"/>
</dbReference>
<organism evidence="2 3">
    <name type="scientific">Desulfuromonas soudanensis</name>
    <dbReference type="NCBI Taxonomy" id="1603606"/>
    <lineage>
        <taxon>Bacteria</taxon>
        <taxon>Pseudomonadati</taxon>
        <taxon>Thermodesulfobacteriota</taxon>
        <taxon>Desulfuromonadia</taxon>
        <taxon>Desulfuromonadales</taxon>
        <taxon>Desulfuromonadaceae</taxon>
        <taxon>Desulfuromonas</taxon>
    </lineage>
</organism>
<evidence type="ECO:0000259" key="1">
    <source>
        <dbReference type="PROSITE" id="PS51671"/>
    </source>
</evidence>
<dbReference type="SUPFAM" id="SSF55021">
    <property type="entry name" value="ACT-like"/>
    <property type="match status" value="2"/>
</dbReference>
<dbReference type="PANTHER" id="PTHR40099">
    <property type="entry name" value="ACETOLACTATE SYNTHASE, SMALL SUBUNIT"/>
    <property type="match status" value="1"/>
</dbReference>
<gene>
    <name evidence="2" type="ORF">DSOUD_1893</name>
</gene>
<dbReference type="STRING" id="1603606.DSOUD_1893"/>
<dbReference type="CDD" id="cd04882">
    <property type="entry name" value="ACT_Bt0572_2"/>
    <property type="match status" value="1"/>
</dbReference>
<evidence type="ECO:0000313" key="2">
    <source>
        <dbReference type="EMBL" id="ALC16664.1"/>
    </source>
</evidence>